<feature type="signal peptide" evidence="8">
    <location>
        <begin position="1"/>
        <end position="23"/>
    </location>
</feature>
<feature type="domain" description="Peptidase S11 D-alanyl-D-alanine carboxypeptidase A N-terminal" evidence="9">
    <location>
        <begin position="23"/>
        <end position="246"/>
    </location>
</feature>
<evidence type="ECO:0000313" key="10">
    <source>
        <dbReference type="EMBL" id="MFC4404309.1"/>
    </source>
</evidence>
<keyword evidence="6" id="KW-0961">Cell wall biogenesis/degradation</keyword>
<dbReference type="PANTHER" id="PTHR21581:SF33">
    <property type="entry name" value="D-ALANYL-D-ALANINE CARBOXYPEPTIDASE DACB"/>
    <property type="match status" value="1"/>
</dbReference>
<evidence type="ECO:0000256" key="5">
    <source>
        <dbReference type="ARBA" id="ARBA00022984"/>
    </source>
</evidence>
<dbReference type="EMBL" id="JBHSDT010000008">
    <property type="protein sequence ID" value="MFC4404309.1"/>
    <property type="molecule type" value="Genomic_DNA"/>
</dbReference>
<dbReference type="PANTHER" id="PTHR21581">
    <property type="entry name" value="D-ALANYL-D-ALANINE CARBOXYPEPTIDASE"/>
    <property type="match status" value="1"/>
</dbReference>
<evidence type="ECO:0000256" key="7">
    <source>
        <dbReference type="RuleBase" id="RU004016"/>
    </source>
</evidence>
<keyword evidence="4" id="KW-0133">Cell shape</keyword>
<evidence type="ECO:0000259" key="9">
    <source>
        <dbReference type="Pfam" id="PF00768"/>
    </source>
</evidence>
<dbReference type="InterPro" id="IPR012338">
    <property type="entry name" value="Beta-lactam/transpept-like"/>
</dbReference>
<evidence type="ECO:0000256" key="4">
    <source>
        <dbReference type="ARBA" id="ARBA00022960"/>
    </source>
</evidence>
<gene>
    <name evidence="10" type="ORF">ACFOY7_14665</name>
</gene>
<name>A0ABV8WZC3_9BACI</name>
<comment type="similarity">
    <text evidence="1 7">Belongs to the peptidase S11 family.</text>
</comment>
<evidence type="ECO:0000256" key="1">
    <source>
        <dbReference type="ARBA" id="ARBA00007164"/>
    </source>
</evidence>
<evidence type="ECO:0000256" key="2">
    <source>
        <dbReference type="ARBA" id="ARBA00022729"/>
    </source>
</evidence>
<evidence type="ECO:0000313" key="11">
    <source>
        <dbReference type="Proteomes" id="UP001595882"/>
    </source>
</evidence>
<proteinExistence type="inferred from homology"/>
<keyword evidence="3 10" id="KW-0378">Hydrolase</keyword>
<dbReference type="Proteomes" id="UP001595882">
    <property type="component" value="Unassembled WGS sequence"/>
</dbReference>
<organism evidence="10 11">
    <name type="scientific">Gracilibacillus xinjiangensis</name>
    <dbReference type="NCBI Taxonomy" id="1193282"/>
    <lineage>
        <taxon>Bacteria</taxon>
        <taxon>Bacillati</taxon>
        <taxon>Bacillota</taxon>
        <taxon>Bacilli</taxon>
        <taxon>Bacillales</taxon>
        <taxon>Bacillaceae</taxon>
        <taxon>Gracilibacillus</taxon>
    </lineage>
</organism>
<keyword evidence="10" id="KW-0121">Carboxypeptidase</keyword>
<dbReference type="SUPFAM" id="SSF56601">
    <property type="entry name" value="beta-lactamase/transpeptidase-like"/>
    <property type="match status" value="1"/>
</dbReference>
<evidence type="ECO:0000256" key="3">
    <source>
        <dbReference type="ARBA" id="ARBA00022801"/>
    </source>
</evidence>
<dbReference type="InterPro" id="IPR001967">
    <property type="entry name" value="Peptidase_S11_N"/>
</dbReference>
<dbReference type="InterPro" id="IPR018044">
    <property type="entry name" value="Peptidase_S11"/>
</dbReference>
<feature type="chain" id="PRO_5045770466" evidence="8">
    <location>
        <begin position="24"/>
        <end position="372"/>
    </location>
</feature>
<dbReference type="RefSeq" id="WP_390252846.1">
    <property type="nucleotide sequence ID" value="NZ_JBHSDT010000008.1"/>
</dbReference>
<dbReference type="Pfam" id="PF00768">
    <property type="entry name" value="Peptidase_S11"/>
    <property type="match status" value="1"/>
</dbReference>
<keyword evidence="11" id="KW-1185">Reference proteome</keyword>
<evidence type="ECO:0000256" key="8">
    <source>
        <dbReference type="SAM" id="SignalP"/>
    </source>
</evidence>
<dbReference type="PRINTS" id="PR00725">
    <property type="entry name" value="DADACBPTASE1"/>
</dbReference>
<dbReference type="GO" id="GO:0004180">
    <property type="term" value="F:carboxypeptidase activity"/>
    <property type="evidence" value="ECO:0007669"/>
    <property type="project" value="UniProtKB-KW"/>
</dbReference>
<keyword evidence="2 8" id="KW-0732">Signal</keyword>
<dbReference type="EC" id="3.4.-.-" evidence="10"/>
<sequence>MMRIIMIIPILLFAFVFSAPNVAASVQVSAKSAVLIDQATGRVLYEKNANEKSLIASITKIMTAIVAIESGDLKEHVKVSNRAIGTEGSSIYLRKEDQFTLEELIYGLMLRSGNDAAVAISEQVGGSEEGFVHLMNEKASWIGMTDTHFDNPHGLDSDTHYSTAYDMAKLMKYAMDNEIFTEISGAESFKANDRDYAWHNKNKLLTSYYDYCIGGKTGYTKAAGRTLVTSAEKDGQRLIAVTLNAPNDWQDHIQMFEWGFDTFDQEKLQSIGIYSYKDKSNGNIINGKITENVIYPLKNEEMNQVETKTFISSSTDNTAGHFGKKVFYLDGKQIAETVIYHVDKQIEKETDHNHFWTEVWSSFSRFLGDQDD</sequence>
<keyword evidence="5" id="KW-0573">Peptidoglycan synthesis</keyword>
<comment type="caution">
    <text evidence="10">The sequence shown here is derived from an EMBL/GenBank/DDBJ whole genome shotgun (WGS) entry which is preliminary data.</text>
</comment>
<dbReference type="Gene3D" id="3.40.710.10">
    <property type="entry name" value="DD-peptidase/beta-lactamase superfamily"/>
    <property type="match status" value="1"/>
</dbReference>
<reference evidence="11" key="1">
    <citation type="journal article" date="2019" name="Int. J. Syst. Evol. Microbiol.">
        <title>The Global Catalogue of Microorganisms (GCM) 10K type strain sequencing project: providing services to taxonomists for standard genome sequencing and annotation.</title>
        <authorList>
            <consortium name="The Broad Institute Genomics Platform"/>
            <consortium name="The Broad Institute Genome Sequencing Center for Infectious Disease"/>
            <person name="Wu L."/>
            <person name="Ma J."/>
        </authorList>
    </citation>
    <scope>NUCLEOTIDE SEQUENCE [LARGE SCALE GENOMIC DNA]</scope>
    <source>
        <strain evidence="11">CCUG 37865</strain>
    </source>
</reference>
<protein>
    <submittedName>
        <fullName evidence="10">D-alanyl-D-alanine carboxypeptidase family protein</fullName>
        <ecNumber evidence="10">3.4.-.-</ecNumber>
    </submittedName>
</protein>
<evidence type="ECO:0000256" key="6">
    <source>
        <dbReference type="ARBA" id="ARBA00023316"/>
    </source>
</evidence>
<keyword evidence="10" id="KW-0645">Protease</keyword>
<accession>A0ABV8WZC3</accession>